<dbReference type="Gene3D" id="3.80.10.10">
    <property type="entry name" value="Ribonuclease Inhibitor"/>
    <property type="match status" value="1"/>
</dbReference>
<dbReference type="OrthoDB" id="2745898at2759"/>
<dbReference type="InterPro" id="IPR032675">
    <property type="entry name" value="LRR_dom_sf"/>
</dbReference>
<gene>
    <name evidence="1" type="ORF">BDZ94DRAFT_743072</name>
</gene>
<comment type="caution">
    <text evidence="1">The sequence shown here is derived from an EMBL/GenBank/DDBJ whole genome shotgun (WGS) entry which is preliminary data.</text>
</comment>
<dbReference type="Proteomes" id="UP000807353">
    <property type="component" value="Unassembled WGS sequence"/>
</dbReference>
<dbReference type="SUPFAM" id="SSF52047">
    <property type="entry name" value="RNI-like"/>
    <property type="match status" value="1"/>
</dbReference>
<sequence>MTVTPIYIPQDVINSIVNELYDDKQALSQCSLAAHIFCEPCQRHLYARIDLDNNAEDGNRKLEETLTEYPHIQFYIRHLRLRLISRYGRVRDEGALPEILHMLPRVRSFSLSHGITTGLLHFGTLSQPLKASVFDLLQYGQLTRVELSHLQEFPIYYFSRCSQLRELSLSDVNPFHNDMYFEHNTELVPVSKPVPKTQLQTLSLEMESNPSWSFVHPQTFHHIRSSIDLSHLTSINIGHLFVNEEIDECRKILESTKFLEDLTLTLDLSHGMTTTFKLTPSLT</sequence>
<name>A0A9P5Y2U1_9AGAR</name>
<evidence type="ECO:0000313" key="2">
    <source>
        <dbReference type="Proteomes" id="UP000807353"/>
    </source>
</evidence>
<evidence type="ECO:0008006" key="3">
    <source>
        <dbReference type="Google" id="ProtNLM"/>
    </source>
</evidence>
<dbReference type="EMBL" id="MU150274">
    <property type="protein sequence ID" value="KAF9462258.1"/>
    <property type="molecule type" value="Genomic_DNA"/>
</dbReference>
<reference evidence="1" key="1">
    <citation type="submission" date="2020-11" db="EMBL/GenBank/DDBJ databases">
        <authorList>
            <consortium name="DOE Joint Genome Institute"/>
            <person name="Ahrendt S."/>
            <person name="Riley R."/>
            <person name="Andreopoulos W."/>
            <person name="Labutti K."/>
            <person name="Pangilinan J."/>
            <person name="Ruiz-Duenas F.J."/>
            <person name="Barrasa J.M."/>
            <person name="Sanchez-Garcia M."/>
            <person name="Camarero S."/>
            <person name="Miyauchi S."/>
            <person name="Serrano A."/>
            <person name="Linde D."/>
            <person name="Babiker R."/>
            <person name="Drula E."/>
            <person name="Ayuso-Fernandez I."/>
            <person name="Pacheco R."/>
            <person name="Padilla G."/>
            <person name="Ferreira P."/>
            <person name="Barriuso J."/>
            <person name="Kellner H."/>
            <person name="Castanera R."/>
            <person name="Alfaro M."/>
            <person name="Ramirez L."/>
            <person name="Pisabarro A.G."/>
            <person name="Kuo A."/>
            <person name="Tritt A."/>
            <person name="Lipzen A."/>
            <person name="He G."/>
            <person name="Yan M."/>
            <person name="Ng V."/>
            <person name="Cullen D."/>
            <person name="Martin F."/>
            <person name="Rosso M.-N."/>
            <person name="Henrissat B."/>
            <person name="Hibbett D."/>
            <person name="Martinez A.T."/>
            <person name="Grigoriev I.V."/>
        </authorList>
    </citation>
    <scope>NUCLEOTIDE SEQUENCE</scope>
    <source>
        <strain evidence="1">CBS 247.69</strain>
    </source>
</reference>
<accession>A0A9P5Y2U1</accession>
<dbReference type="AlphaFoldDB" id="A0A9P5Y2U1"/>
<organism evidence="1 2">
    <name type="scientific">Collybia nuda</name>
    <dbReference type="NCBI Taxonomy" id="64659"/>
    <lineage>
        <taxon>Eukaryota</taxon>
        <taxon>Fungi</taxon>
        <taxon>Dikarya</taxon>
        <taxon>Basidiomycota</taxon>
        <taxon>Agaricomycotina</taxon>
        <taxon>Agaricomycetes</taxon>
        <taxon>Agaricomycetidae</taxon>
        <taxon>Agaricales</taxon>
        <taxon>Tricholomatineae</taxon>
        <taxon>Clitocybaceae</taxon>
        <taxon>Collybia</taxon>
    </lineage>
</organism>
<evidence type="ECO:0000313" key="1">
    <source>
        <dbReference type="EMBL" id="KAF9462258.1"/>
    </source>
</evidence>
<proteinExistence type="predicted"/>
<protein>
    <recommendedName>
        <fullName evidence="3">F-box domain-containing protein</fullName>
    </recommendedName>
</protein>
<keyword evidence="2" id="KW-1185">Reference proteome</keyword>